<gene>
    <name evidence="3" type="ORF">HNY73_022368</name>
</gene>
<dbReference type="Pfam" id="PF14949">
    <property type="entry name" value="ARF7EP_C"/>
    <property type="match status" value="1"/>
</dbReference>
<evidence type="ECO:0000313" key="3">
    <source>
        <dbReference type="EMBL" id="KAF8764278.1"/>
    </source>
</evidence>
<protein>
    <submittedName>
        <fullName evidence="3">ARL14 effector protein like</fullName>
    </submittedName>
</protein>
<feature type="region of interest" description="Disordered" evidence="1">
    <location>
        <begin position="1"/>
        <end position="56"/>
    </location>
</feature>
<comment type="caution">
    <text evidence="3">The sequence shown here is derived from an EMBL/GenBank/DDBJ whole genome shotgun (WGS) entry which is preliminary data.</text>
</comment>
<feature type="compositionally biased region" description="Basic and acidic residues" evidence="1">
    <location>
        <begin position="9"/>
        <end position="56"/>
    </location>
</feature>
<evidence type="ECO:0000259" key="2">
    <source>
        <dbReference type="Pfam" id="PF14949"/>
    </source>
</evidence>
<dbReference type="PANTHER" id="PTHR46536:SF3">
    <property type="entry name" value="ARF7 EFFECTOR PROTEIN C-TERMINAL DOMAIN-CONTAINING PROTEIN"/>
    <property type="match status" value="1"/>
</dbReference>
<sequence>MASFYGNRTLRERITEAERKQCRSTRNEEKSRDVPDSSEHEAKKPKKVDERGAKFDSQGVHKETGLNLCDCMRVSCDGCFFLCLKCSSPKCGHKCRGNRRWIYEKMEVEGTSFSMQSPYKK</sequence>
<evidence type="ECO:0000256" key="1">
    <source>
        <dbReference type="SAM" id="MobiDB-lite"/>
    </source>
</evidence>
<dbReference type="OrthoDB" id="6434242at2759"/>
<organism evidence="3 4">
    <name type="scientific">Argiope bruennichi</name>
    <name type="common">Wasp spider</name>
    <name type="synonym">Aranea bruennichi</name>
    <dbReference type="NCBI Taxonomy" id="94029"/>
    <lineage>
        <taxon>Eukaryota</taxon>
        <taxon>Metazoa</taxon>
        <taxon>Ecdysozoa</taxon>
        <taxon>Arthropoda</taxon>
        <taxon>Chelicerata</taxon>
        <taxon>Arachnida</taxon>
        <taxon>Araneae</taxon>
        <taxon>Araneomorphae</taxon>
        <taxon>Entelegynae</taxon>
        <taxon>Araneoidea</taxon>
        <taxon>Araneidae</taxon>
        <taxon>Argiope</taxon>
    </lineage>
</organism>
<evidence type="ECO:0000313" key="4">
    <source>
        <dbReference type="Proteomes" id="UP000807504"/>
    </source>
</evidence>
<dbReference type="Proteomes" id="UP000807504">
    <property type="component" value="Unassembled WGS sequence"/>
</dbReference>
<dbReference type="OMA" id="LDVCDCM"/>
<reference evidence="3" key="2">
    <citation type="submission" date="2020-06" db="EMBL/GenBank/DDBJ databases">
        <authorList>
            <person name="Sheffer M."/>
        </authorList>
    </citation>
    <scope>NUCLEOTIDE SEQUENCE</scope>
</reference>
<dbReference type="InterPro" id="IPR029264">
    <property type="entry name" value="ARF7EP_C"/>
</dbReference>
<dbReference type="PANTHER" id="PTHR46536">
    <property type="entry name" value="ARL14 EFFECTOR PROTEIN"/>
    <property type="match status" value="1"/>
</dbReference>
<dbReference type="AlphaFoldDB" id="A0A8T0E0G9"/>
<keyword evidence="4" id="KW-1185">Reference proteome</keyword>
<proteinExistence type="predicted"/>
<reference evidence="3" key="1">
    <citation type="journal article" date="2020" name="bioRxiv">
        <title>Chromosome-level reference genome of the European wasp spider Argiope bruennichi: a resource for studies on range expansion and evolutionary adaptation.</title>
        <authorList>
            <person name="Sheffer M.M."/>
            <person name="Hoppe A."/>
            <person name="Krehenwinkel H."/>
            <person name="Uhl G."/>
            <person name="Kuss A.W."/>
            <person name="Jensen L."/>
            <person name="Jensen C."/>
            <person name="Gillespie R.G."/>
            <person name="Hoff K.J."/>
            <person name="Prost S."/>
        </authorList>
    </citation>
    <scope>NUCLEOTIDE SEQUENCE</scope>
</reference>
<accession>A0A8T0E0G9</accession>
<name>A0A8T0E0G9_ARGBR</name>
<dbReference type="EMBL" id="JABXBU010002231">
    <property type="protein sequence ID" value="KAF8764278.1"/>
    <property type="molecule type" value="Genomic_DNA"/>
</dbReference>
<feature type="domain" description="ARF7 effector protein C-terminal" evidence="2">
    <location>
        <begin position="9"/>
        <end position="109"/>
    </location>
</feature>